<accession>A8II47</accession>
<name>A8II47_AZOC5</name>
<reference evidence="2 3" key="3">
    <citation type="journal article" date="2008" name="BMC Genomics">
        <title>The genome of the versatile nitrogen fixer Azorhizobium caulinodans ORS571.</title>
        <authorList>
            <person name="Lee KB."/>
            <person name="Backer P.D."/>
            <person name="Aono T."/>
            <person name="Liu CT."/>
            <person name="Suzuki S."/>
            <person name="Suzuki T."/>
            <person name="Kaneko T."/>
            <person name="Yamada M."/>
            <person name="Tabata S."/>
            <person name="Kupfer D.M."/>
            <person name="Najar F.Z."/>
            <person name="Wiley G.B."/>
            <person name="Roe B."/>
            <person name="Binnewies T.T."/>
            <person name="Ussery D.W."/>
            <person name="D'Haeze W."/>
            <person name="Herder J.D."/>
            <person name="Gevers D."/>
            <person name="Vereecke D."/>
            <person name="Holsters M."/>
            <person name="Oyaizu H."/>
        </authorList>
    </citation>
    <scope>NUCLEOTIDE SEQUENCE [LARGE SCALE GENOMIC DNA]</scope>
    <source>
        <strain evidence="3">ATCC 43989 / DSM 5975 / JCM 20966 / LMG 6465 / NBRC 14845 / NCIMB 13405 / ORS 571</strain>
    </source>
</reference>
<keyword evidence="3" id="KW-1185">Reference proteome</keyword>
<dbReference type="AlphaFoldDB" id="A8II47"/>
<evidence type="ECO:0000313" key="3">
    <source>
        <dbReference type="Proteomes" id="UP000000270"/>
    </source>
</evidence>
<dbReference type="RefSeq" id="WP_012171884.1">
    <property type="nucleotide sequence ID" value="NC_009937.1"/>
</dbReference>
<sequence length="188" mass="19793">MRSVFPEGARRAAAAPARALLIALLLGVTLPAIAHAQGAAVAAEEADPALQGGATLIRRAARLWGLGRKDDAMFWFYAGELRVHAAQAAHHPQVLALSPQLSGQMDTLGQAVREYGQSDASRLIATIDRVLAWDDANPDPALPAEAARQGRADLLALRDKARAEAAQTRGGGPARLPDNPPPRVPTPM</sequence>
<dbReference type="EMBL" id="AP009384">
    <property type="protein sequence ID" value="BAF89359.1"/>
    <property type="molecule type" value="Genomic_DNA"/>
</dbReference>
<reference evidence="2 3" key="6">
    <citation type="journal article" date="2011" name="Appl. Environ. Microbiol.">
        <title>Involvement of the azorhizobial chromosome partition gene (parA) in the onset of bacteroid differentiation during Sesbania rostrata stem nodule development.</title>
        <authorList>
            <person name="Liu CT."/>
            <person name="Lee KB."/>
            <person name="Wang YS."/>
            <person name="Peng MH."/>
            <person name="Lee KT."/>
            <person name="Suzuki S."/>
            <person name="Suzuki T."/>
            <person name="Oyaizu H."/>
        </authorList>
    </citation>
    <scope>NUCLEOTIDE SEQUENCE [LARGE SCALE GENOMIC DNA]</scope>
    <source>
        <strain evidence="3">ATCC 43989 / DSM 5975 / JCM 20966 / LMG 6465 / NBRC 14845 / NCIMB 13405 / ORS 571</strain>
    </source>
</reference>
<reference evidence="2 3" key="5">
    <citation type="journal article" date="2010" name="Appl. Environ. Microbiol.">
        <title>phrR-like gene praR of Azorhizobium caulinodans ORS571 is essential for symbiosis with Sesbania rostrata and is involved in expression of reb genes.</title>
        <authorList>
            <person name="Akiba N."/>
            <person name="Aono T."/>
            <person name="Toyazaki H."/>
            <person name="Sato S."/>
            <person name="Oyaizu H."/>
        </authorList>
    </citation>
    <scope>NUCLEOTIDE SEQUENCE [LARGE SCALE GENOMIC DNA]</scope>
    <source>
        <strain evidence="3">ATCC 43989 / DSM 5975 / JCM 20966 / LMG 6465 / NBRC 14845 / NCIMB 13405 / ORS 571</strain>
    </source>
</reference>
<protein>
    <submittedName>
        <fullName evidence="2">Uncharacterized protein</fullName>
    </submittedName>
</protein>
<gene>
    <name evidence="2" type="ordered locus">AZC_3361</name>
</gene>
<dbReference type="HOGENOM" id="CLU_1438377_0_0_5"/>
<organism evidence="2 3">
    <name type="scientific">Azorhizobium caulinodans (strain ATCC 43989 / DSM 5975 / JCM 20966 / LMG 6465 / NBRC 14845 / NCIMB 13405 / ORS 571)</name>
    <dbReference type="NCBI Taxonomy" id="438753"/>
    <lineage>
        <taxon>Bacteria</taxon>
        <taxon>Pseudomonadati</taxon>
        <taxon>Pseudomonadota</taxon>
        <taxon>Alphaproteobacteria</taxon>
        <taxon>Hyphomicrobiales</taxon>
        <taxon>Xanthobacteraceae</taxon>
        <taxon>Azorhizobium</taxon>
    </lineage>
</organism>
<evidence type="ECO:0000313" key="2">
    <source>
        <dbReference type="EMBL" id="BAF89359.1"/>
    </source>
</evidence>
<reference evidence="2 3" key="1">
    <citation type="journal article" date="2007" name="Appl. Environ. Microbiol.">
        <title>Rhizobial factors required for stem nodule maturation and maintenance in Sesbania rostrata-Azorhizobium caulinodans ORS571 symbiosis.</title>
        <authorList>
            <person name="Suzuki S."/>
            <person name="Aono T."/>
            <person name="Lee KB."/>
            <person name="Suzuki T."/>
            <person name="Liu CT."/>
            <person name="Miwa H."/>
            <person name="Wakao S."/>
            <person name="Iki T."/>
            <person name="Oyaizu H."/>
        </authorList>
    </citation>
    <scope>NUCLEOTIDE SEQUENCE [LARGE SCALE GENOMIC DNA]</scope>
    <source>
        <strain evidence="3">ATCC 43989 / DSM 5975 / JCM 20966 / LMG 6465 / NBRC 14845 / NCIMB 13405 / ORS 571</strain>
    </source>
</reference>
<feature type="region of interest" description="Disordered" evidence="1">
    <location>
        <begin position="161"/>
        <end position="188"/>
    </location>
</feature>
<reference evidence="2 3" key="4">
    <citation type="journal article" date="2009" name="Appl. Environ. Microbiol.">
        <title>Comparative genome-wide transcriptional profiling of Azorhizobium caulinodans ORS571 grown under free-living and symbiotic conditions.</title>
        <authorList>
            <person name="Tsukada S."/>
            <person name="Aono T."/>
            <person name="Akiba N."/>
            <person name="Lee KB."/>
            <person name="Liu CT."/>
            <person name="Toyazaki H."/>
            <person name="Oyaizu H."/>
        </authorList>
    </citation>
    <scope>NUCLEOTIDE SEQUENCE [LARGE SCALE GENOMIC DNA]</scope>
    <source>
        <strain evidence="3">ATCC 43989 / DSM 5975 / JCM 20966 / LMG 6465 / NBRC 14845 / NCIMB 13405 / ORS 571</strain>
    </source>
</reference>
<feature type="compositionally biased region" description="Pro residues" evidence="1">
    <location>
        <begin position="178"/>
        <end position="188"/>
    </location>
</feature>
<reference evidence="3" key="2">
    <citation type="submission" date="2007-04" db="EMBL/GenBank/DDBJ databases">
        <title>Complete genome sequence of the nitrogen-fixing bacterium Azorhizobium caulinodans ORS571.</title>
        <authorList>
            <person name="Lee K.B."/>
            <person name="Backer P.D."/>
            <person name="Aono T."/>
            <person name="Liu C.T."/>
            <person name="Suzuki S."/>
            <person name="Suzuki T."/>
            <person name="Kaneko T."/>
            <person name="Yamada M."/>
            <person name="Tabata S."/>
            <person name="Kupfer D.M."/>
            <person name="Najar F.Z."/>
            <person name="Wiley G.B."/>
            <person name="Roe B."/>
            <person name="Binnewies T."/>
            <person name="Ussery D."/>
            <person name="Vereecke D."/>
            <person name="Gevers D."/>
            <person name="Holsters M."/>
            <person name="Oyaizu H."/>
        </authorList>
    </citation>
    <scope>NUCLEOTIDE SEQUENCE [LARGE SCALE GENOMIC DNA]</scope>
    <source>
        <strain evidence="3">ATCC 43989 / DSM 5975 / JCM 20966 / LMG 6465 / NBRC 14845 / NCIMB 13405 / ORS 571</strain>
    </source>
</reference>
<dbReference type="eggNOG" id="ENOG5033M81">
    <property type="taxonomic scope" value="Bacteria"/>
</dbReference>
<dbReference type="Proteomes" id="UP000000270">
    <property type="component" value="Chromosome"/>
</dbReference>
<dbReference type="KEGG" id="azc:AZC_3361"/>
<proteinExistence type="predicted"/>
<evidence type="ECO:0000256" key="1">
    <source>
        <dbReference type="SAM" id="MobiDB-lite"/>
    </source>
</evidence>